<dbReference type="Pfam" id="PF10417">
    <property type="entry name" value="1-cysPrx_C"/>
    <property type="match status" value="1"/>
</dbReference>
<evidence type="ECO:0000256" key="7">
    <source>
        <dbReference type="PIRSR" id="PIRSR000239-1"/>
    </source>
</evidence>
<evidence type="ECO:0000256" key="3">
    <source>
        <dbReference type="ARBA" id="ARBA00023002"/>
    </source>
</evidence>
<dbReference type="GO" id="GO:0045454">
    <property type="term" value="P:cell redox homeostasis"/>
    <property type="evidence" value="ECO:0007669"/>
    <property type="project" value="TreeGrafter"/>
</dbReference>
<keyword evidence="3 6" id="KW-0560">Oxidoreductase</keyword>
<name>A0A8J8SYW7_HALGN</name>
<evidence type="ECO:0000313" key="9">
    <source>
        <dbReference type="EMBL" id="TNV75710.1"/>
    </source>
</evidence>
<comment type="similarity">
    <text evidence="5">Belongs to the peroxiredoxin family. Prx6 subfamily.</text>
</comment>
<organism evidence="9 10">
    <name type="scientific">Halteria grandinella</name>
    <dbReference type="NCBI Taxonomy" id="5974"/>
    <lineage>
        <taxon>Eukaryota</taxon>
        <taxon>Sar</taxon>
        <taxon>Alveolata</taxon>
        <taxon>Ciliophora</taxon>
        <taxon>Intramacronucleata</taxon>
        <taxon>Spirotrichea</taxon>
        <taxon>Stichotrichia</taxon>
        <taxon>Sporadotrichida</taxon>
        <taxon>Halteriidae</taxon>
        <taxon>Halteria</taxon>
    </lineage>
</organism>
<dbReference type="Gene3D" id="3.40.30.10">
    <property type="entry name" value="Glutaredoxin"/>
    <property type="match status" value="1"/>
</dbReference>
<reference evidence="9" key="1">
    <citation type="submission" date="2019-06" db="EMBL/GenBank/DDBJ databases">
        <authorList>
            <person name="Zheng W."/>
        </authorList>
    </citation>
    <scope>NUCLEOTIDE SEQUENCE</scope>
    <source>
        <strain evidence="9">QDHG01</strain>
    </source>
</reference>
<evidence type="ECO:0000256" key="4">
    <source>
        <dbReference type="ARBA" id="ARBA00023284"/>
    </source>
</evidence>
<dbReference type="InterPro" id="IPR019479">
    <property type="entry name" value="Peroxiredoxin_C"/>
</dbReference>
<dbReference type="CDD" id="cd03016">
    <property type="entry name" value="PRX_1cys"/>
    <property type="match status" value="1"/>
</dbReference>
<dbReference type="InterPro" id="IPR045020">
    <property type="entry name" value="PRX_1cys"/>
</dbReference>
<evidence type="ECO:0000259" key="8">
    <source>
        <dbReference type="PROSITE" id="PS51352"/>
    </source>
</evidence>
<dbReference type="OrthoDB" id="2996783at2759"/>
<dbReference type="Proteomes" id="UP000785679">
    <property type="component" value="Unassembled WGS sequence"/>
</dbReference>
<feature type="active site" description="Cysteine sulfenic acid (-SOH) intermediate; for peroxidase activity" evidence="7">
    <location>
        <position position="45"/>
    </location>
</feature>
<dbReference type="SUPFAM" id="SSF52833">
    <property type="entry name" value="Thioredoxin-like"/>
    <property type="match status" value="1"/>
</dbReference>
<dbReference type="GO" id="GO:0005829">
    <property type="term" value="C:cytosol"/>
    <property type="evidence" value="ECO:0007669"/>
    <property type="project" value="TreeGrafter"/>
</dbReference>
<evidence type="ECO:0000256" key="1">
    <source>
        <dbReference type="ARBA" id="ARBA00022559"/>
    </source>
</evidence>
<dbReference type="EMBL" id="RRYP01015013">
    <property type="protein sequence ID" value="TNV75710.1"/>
    <property type="molecule type" value="Genomic_DNA"/>
</dbReference>
<dbReference type="PANTHER" id="PTHR43503:SF4">
    <property type="entry name" value="PEROXIREDOXIN-6"/>
    <property type="match status" value="1"/>
</dbReference>
<dbReference type="PIRSF" id="PIRSF000239">
    <property type="entry name" value="AHPC"/>
    <property type="match status" value="1"/>
</dbReference>
<keyword evidence="4 6" id="KW-0676">Redox-active center</keyword>
<dbReference type="GO" id="GO:0051920">
    <property type="term" value="F:peroxiredoxin activity"/>
    <property type="evidence" value="ECO:0007669"/>
    <property type="project" value="InterPro"/>
</dbReference>
<comment type="caution">
    <text evidence="9">The sequence shown here is derived from an EMBL/GenBank/DDBJ whole genome shotgun (WGS) entry which is preliminary data.</text>
</comment>
<evidence type="ECO:0000313" key="10">
    <source>
        <dbReference type="Proteomes" id="UP000785679"/>
    </source>
</evidence>
<feature type="domain" description="Thioredoxin" evidence="8">
    <location>
        <begin position="3"/>
        <end position="160"/>
    </location>
</feature>
<evidence type="ECO:0000256" key="5">
    <source>
        <dbReference type="ARBA" id="ARBA00025719"/>
    </source>
</evidence>
<keyword evidence="10" id="KW-1185">Reference proteome</keyword>
<dbReference type="FunFam" id="3.40.30.10:FF:000011">
    <property type="entry name" value="Peroxiredoxin PRX1"/>
    <property type="match status" value="1"/>
</dbReference>
<dbReference type="InterPro" id="IPR000866">
    <property type="entry name" value="AhpC/TSA"/>
</dbReference>
<comment type="function">
    <text evidence="6">Thiol-specific peroxidase that catalyzes the reduction of hydrogen peroxide and organic hydroperoxides to water and alcohols, respectively.</text>
</comment>
<proteinExistence type="inferred from homology"/>
<protein>
    <recommendedName>
        <fullName evidence="8">Thioredoxin domain-containing protein</fullName>
    </recommendedName>
</protein>
<dbReference type="InterPro" id="IPR013766">
    <property type="entry name" value="Thioredoxin_domain"/>
</dbReference>
<evidence type="ECO:0000256" key="6">
    <source>
        <dbReference type="PIRNR" id="PIRNR000239"/>
    </source>
</evidence>
<dbReference type="PROSITE" id="PS51352">
    <property type="entry name" value="THIOREDOXIN_2"/>
    <property type="match status" value="1"/>
</dbReference>
<dbReference type="Gene3D" id="3.30.1020.10">
    <property type="entry name" value="Antioxidant, Horf6, Chain A, domain2"/>
    <property type="match status" value="1"/>
</dbReference>
<dbReference type="PANTHER" id="PTHR43503">
    <property type="entry name" value="MCG48959-RELATED"/>
    <property type="match status" value="1"/>
</dbReference>
<dbReference type="AlphaFoldDB" id="A0A8J8SYW7"/>
<keyword evidence="1 6" id="KW-0575">Peroxidase</keyword>
<dbReference type="FunFam" id="3.30.1020.10:FF:000001">
    <property type="entry name" value="1-Cys peroxiredoxin"/>
    <property type="match status" value="1"/>
</dbReference>
<keyword evidence="2 6" id="KW-0049">Antioxidant</keyword>
<gene>
    <name evidence="9" type="ORF">FGO68_gene762</name>
</gene>
<accession>A0A8J8SYW7</accession>
<dbReference type="InterPro" id="IPR036249">
    <property type="entry name" value="Thioredoxin-like_sf"/>
</dbReference>
<sequence>MTIRIGDTAPDFDCETTEGPLNFYAYLGSAWGLLFSHPKDFTPVCTTELGQVSRLKEEWAKRGVKVIGLSVDPVEFHRRWAQDIEQTQKVKLNFPVIADHDQYVSNLYGMIHPNSGLGNFTVRDVFVIGPDKKVKLTLTYPASTGRNFSEILRVIDSLQLTDKFKVATPSDWRQGEDVIIEPAVSDQEAKQMYPKGWRAEKEYLRYVRQEDLKEATS</sequence>
<evidence type="ECO:0000256" key="2">
    <source>
        <dbReference type="ARBA" id="ARBA00022862"/>
    </source>
</evidence>
<dbReference type="InterPro" id="IPR024706">
    <property type="entry name" value="Peroxiredoxin_AhpC-typ"/>
</dbReference>
<dbReference type="Pfam" id="PF00578">
    <property type="entry name" value="AhpC-TSA"/>
    <property type="match status" value="1"/>
</dbReference>